<comment type="similarity">
    <text evidence="1">Belongs to the HIBADH-related family.</text>
</comment>
<reference evidence="7 8" key="1">
    <citation type="submission" date="2019-06" db="EMBL/GenBank/DDBJ databases">
        <title>Sequencing the genomes of 1000 actinobacteria strains.</title>
        <authorList>
            <person name="Klenk H.-P."/>
        </authorList>
    </citation>
    <scope>NUCLEOTIDE SEQUENCE [LARGE SCALE GENOMIC DNA]</scope>
    <source>
        <strain evidence="7 8">DSM 45301</strain>
    </source>
</reference>
<keyword evidence="2" id="KW-0560">Oxidoreductase</keyword>
<dbReference type="SUPFAM" id="SSF48179">
    <property type="entry name" value="6-phosphogluconate dehydrogenase C-terminal domain-like"/>
    <property type="match status" value="1"/>
</dbReference>
<gene>
    <name evidence="7" type="ORF">FB558_3878</name>
</gene>
<dbReference type="InterPro" id="IPR008927">
    <property type="entry name" value="6-PGluconate_DH-like_C_sf"/>
</dbReference>
<protein>
    <submittedName>
        <fullName evidence="7">3-hydroxyisobutyrate dehydrogenase-like beta-hydroxyacid dehydrogenase</fullName>
    </submittedName>
</protein>
<dbReference type="SUPFAM" id="SSF51735">
    <property type="entry name" value="NAD(P)-binding Rossmann-fold domains"/>
    <property type="match status" value="1"/>
</dbReference>
<evidence type="ECO:0000256" key="2">
    <source>
        <dbReference type="ARBA" id="ARBA00023002"/>
    </source>
</evidence>
<dbReference type="RefSeq" id="WP_142055379.1">
    <property type="nucleotide sequence ID" value="NZ_VFPA01000002.1"/>
</dbReference>
<evidence type="ECO:0000259" key="5">
    <source>
        <dbReference type="Pfam" id="PF03446"/>
    </source>
</evidence>
<evidence type="ECO:0000256" key="4">
    <source>
        <dbReference type="PIRSR" id="PIRSR000103-1"/>
    </source>
</evidence>
<dbReference type="PIRSF" id="PIRSF000103">
    <property type="entry name" value="HIBADH"/>
    <property type="match status" value="1"/>
</dbReference>
<sequence length="290" mass="29641">MRSRINGDEGAASAPSTRIGFIGAGRIGEPMVERLLAVGHPVVLYARRAEVRQRLAAAGAAVVDDPRDVAVAEVVVSCLYSDAQVLEVLPAVVRAMDTGTVLVSHTTGTPSTLARLAEANVAGRAAIVDAPFSGTAEAITQGRLTVYLGGDTAHVESARRVVSAYAEPVIATGARGSALRVKLLNNLLFAAISQVTLRGLEAGRAMGVAEQTLLDALAVSSGGSNAARYIAGRGGSGSYIAGVTPFLRKDVAACRDVAAELGLDLSALLDAAGDGPMDVACTPVEKGVRR</sequence>
<dbReference type="PANTHER" id="PTHR43060">
    <property type="entry name" value="3-HYDROXYISOBUTYRATE DEHYDROGENASE-LIKE 1, MITOCHONDRIAL-RELATED"/>
    <property type="match status" value="1"/>
</dbReference>
<dbReference type="Proteomes" id="UP000315677">
    <property type="component" value="Unassembled WGS sequence"/>
</dbReference>
<dbReference type="InterPro" id="IPR036291">
    <property type="entry name" value="NAD(P)-bd_dom_sf"/>
</dbReference>
<evidence type="ECO:0000256" key="3">
    <source>
        <dbReference type="ARBA" id="ARBA00023027"/>
    </source>
</evidence>
<dbReference type="GO" id="GO:0016491">
    <property type="term" value="F:oxidoreductase activity"/>
    <property type="evidence" value="ECO:0007669"/>
    <property type="project" value="UniProtKB-KW"/>
</dbReference>
<dbReference type="GO" id="GO:0050661">
    <property type="term" value="F:NADP binding"/>
    <property type="evidence" value="ECO:0007669"/>
    <property type="project" value="InterPro"/>
</dbReference>
<dbReference type="Pfam" id="PF14833">
    <property type="entry name" value="NAD_binding_11"/>
    <property type="match status" value="1"/>
</dbReference>
<name>A0A543DPS1_9PSEU</name>
<organism evidence="7 8">
    <name type="scientific">Pseudonocardia kunmingensis</name>
    <dbReference type="NCBI Taxonomy" id="630975"/>
    <lineage>
        <taxon>Bacteria</taxon>
        <taxon>Bacillati</taxon>
        <taxon>Actinomycetota</taxon>
        <taxon>Actinomycetes</taxon>
        <taxon>Pseudonocardiales</taxon>
        <taxon>Pseudonocardiaceae</taxon>
        <taxon>Pseudonocardia</taxon>
    </lineage>
</organism>
<feature type="domain" description="3-hydroxyisobutyrate dehydrogenase-like NAD-binding" evidence="6">
    <location>
        <begin position="176"/>
        <end position="266"/>
    </location>
</feature>
<dbReference type="Gene3D" id="1.10.1040.10">
    <property type="entry name" value="N-(1-d-carboxylethyl)-l-norvaline Dehydrogenase, domain 2"/>
    <property type="match status" value="1"/>
</dbReference>
<dbReference type="PANTHER" id="PTHR43060:SF15">
    <property type="entry name" value="3-HYDROXYISOBUTYRATE DEHYDROGENASE-LIKE 1, MITOCHONDRIAL-RELATED"/>
    <property type="match status" value="1"/>
</dbReference>
<feature type="active site" evidence="4">
    <location>
        <position position="182"/>
    </location>
</feature>
<dbReference type="Pfam" id="PF03446">
    <property type="entry name" value="NAD_binding_2"/>
    <property type="match status" value="1"/>
</dbReference>
<comment type="caution">
    <text evidence="7">The sequence shown here is derived from an EMBL/GenBank/DDBJ whole genome shotgun (WGS) entry which is preliminary data.</text>
</comment>
<dbReference type="EMBL" id="VFPA01000002">
    <property type="protein sequence ID" value="TQM11320.1"/>
    <property type="molecule type" value="Genomic_DNA"/>
</dbReference>
<evidence type="ECO:0000259" key="6">
    <source>
        <dbReference type="Pfam" id="PF14833"/>
    </source>
</evidence>
<evidence type="ECO:0000313" key="8">
    <source>
        <dbReference type="Proteomes" id="UP000315677"/>
    </source>
</evidence>
<accession>A0A543DPS1</accession>
<dbReference type="InterPro" id="IPR006115">
    <property type="entry name" value="6PGDH_NADP-bd"/>
</dbReference>
<dbReference type="OrthoDB" id="3185659at2"/>
<keyword evidence="8" id="KW-1185">Reference proteome</keyword>
<evidence type="ECO:0000256" key="1">
    <source>
        <dbReference type="ARBA" id="ARBA00009080"/>
    </source>
</evidence>
<evidence type="ECO:0000313" key="7">
    <source>
        <dbReference type="EMBL" id="TQM11320.1"/>
    </source>
</evidence>
<keyword evidence="3" id="KW-0520">NAD</keyword>
<feature type="domain" description="6-phosphogluconate dehydrogenase NADP-binding" evidence="5">
    <location>
        <begin position="18"/>
        <end position="172"/>
    </location>
</feature>
<dbReference type="GO" id="GO:0051287">
    <property type="term" value="F:NAD binding"/>
    <property type="evidence" value="ECO:0007669"/>
    <property type="project" value="InterPro"/>
</dbReference>
<dbReference type="InterPro" id="IPR013328">
    <property type="entry name" value="6PGD_dom2"/>
</dbReference>
<dbReference type="InterPro" id="IPR029154">
    <property type="entry name" value="HIBADH-like_NADP-bd"/>
</dbReference>
<dbReference type="InterPro" id="IPR015815">
    <property type="entry name" value="HIBADH-related"/>
</dbReference>
<dbReference type="Gene3D" id="3.40.50.720">
    <property type="entry name" value="NAD(P)-binding Rossmann-like Domain"/>
    <property type="match status" value="1"/>
</dbReference>
<dbReference type="AlphaFoldDB" id="A0A543DPS1"/>
<proteinExistence type="inferred from homology"/>